<dbReference type="InterPro" id="IPR019180">
    <property type="entry name" value="Oxidoreductase-like_N"/>
</dbReference>
<sequence>MCASCFRALHKTSNLPATRRAGLQNSNRIQRRYKGYIAPPGEQARPITGFYAEMLKKPISQIQPLTKTSPEPPPPESIPKTQKEQTLEKARIVFGSKLAGPAERRKEIAAASQVIAGVTVPPRPEEPDNCCMSGCVNCVWDLFRDEMEEWAEKSAQARAAIQAQRQKGVGTGQMVAGSGVPSHVAVSMDDDGGGSETNWSLDDQSGGGLFDDIPVGIREFMRTEKKLKMMHKQNNTVG</sequence>
<dbReference type="Proteomes" id="UP000813461">
    <property type="component" value="Unassembled WGS sequence"/>
</dbReference>
<evidence type="ECO:0000256" key="1">
    <source>
        <dbReference type="SAM" id="MobiDB-lite"/>
    </source>
</evidence>
<dbReference type="OrthoDB" id="10064411at2759"/>
<evidence type="ECO:0000259" key="2">
    <source>
        <dbReference type="Pfam" id="PF09791"/>
    </source>
</evidence>
<accession>A0A8K0R7F9</accession>
<proteinExistence type="predicted"/>
<gene>
    <name evidence="3" type="ORF">FB567DRAFT_591602</name>
</gene>
<organism evidence="3 4">
    <name type="scientific">Paraphoma chrysanthemicola</name>
    <dbReference type="NCBI Taxonomy" id="798071"/>
    <lineage>
        <taxon>Eukaryota</taxon>
        <taxon>Fungi</taxon>
        <taxon>Dikarya</taxon>
        <taxon>Ascomycota</taxon>
        <taxon>Pezizomycotina</taxon>
        <taxon>Dothideomycetes</taxon>
        <taxon>Pleosporomycetidae</taxon>
        <taxon>Pleosporales</taxon>
        <taxon>Pleosporineae</taxon>
        <taxon>Phaeosphaeriaceae</taxon>
        <taxon>Paraphoma</taxon>
    </lineage>
</organism>
<evidence type="ECO:0000313" key="3">
    <source>
        <dbReference type="EMBL" id="KAH7088187.1"/>
    </source>
</evidence>
<keyword evidence="4" id="KW-1185">Reference proteome</keyword>
<dbReference type="Pfam" id="PF09791">
    <property type="entry name" value="Oxidored-like"/>
    <property type="match status" value="1"/>
</dbReference>
<dbReference type="EMBL" id="JAGMVJ010000008">
    <property type="protein sequence ID" value="KAH7088187.1"/>
    <property type="molecule type" value="Genomic_DNA"/>
</dbReference>
<evidence type="ECO:0000313" key="4">
    <source>
        <dbReference type="Proteomes" id="UP000813461"/>
    </source>
</evidence>
<feature type="region of interest" description="Disordered" evidence="1">
    <location>
        <begin position="64"/>
        <end position="85"/>
    </location>
</feature>
<dbReference type="PANTHER" id="PTHR21193:SF3">
    <property type="entry name" value="OXIDOREDUCTASE-LIKE DOMAIN-CONTAINING PROTEIN 1"/>
    <property type="match status" value="1"/>
</dbReference>
<dbReference type="PANTHER" id="PTHR21193">
    <property type="entry name" value="OXIDOREDUCTASE-LIKE DOMAIN-CONTAINING PROTEIN 1"/>
    <property type="match status" value="1"/>
</dbReference>
<protein>
    <submittedName>
        <fullName evidence="3">Oxidoreductase-like protein</fullName>
    </submittedName>
</protein>
<comment type="caution">
    <text evidence="3">The sequence shown here is derived from an EMBL/GenBank/DDBJ whole genome shotgun (WGS) entry which is preliminary data.</text>
</comment>
<name>A0A8K0R7F9_9PLEO</name>
<dbReference type="InterPro" id="IPR039251">
    <property type="entry name" value="OXLD1"/>
</dbReference>
<dbReference type="GO" id="GO:0005739">
    <property type="term" value="C:mitochondrion"/>
    <property type="evidence" value="ECO:0007669"/>
    <property type="project" value="TreeGrafter"/>
</dbReference>
<reference evidence="3" key="1">
    <citation type="journal article" date="2021" name="Nat. Commun.">
        <title>Genetic determinants of endophytism in the Arabidopsis root mycobiome.</title>
        <authorList>
            <person name="Mesny F."/>
            <person name="Miyauchi S."/>
            <person name="Thiergart T."/>
            <person name="Pickel B."/>
            <person name="Atanasova L."/>
            <person name="Karlsson M."/>
            <person name="Huettel B."/>
            <person name="Barry K.W."/>
            <person name="Haridas S."/>
            <person name="Chen C."/>
            <person name="Bauer D."/>
            <person name="Andreopoulos W."/>
            <person name="Pangilinan J."/>
            <person name="LaButti K."/>
            <person name="Riley R."/>
            <person name="Lipzen A."/>
            <person name="Clum A."/>
            <person name="Drula E."/>
            <person name="Henrissat B."/>
            <person name="Kohler A."/>
            <person name="Grigoriev I.V."/>
            <person name="Martin F.M."/>
            <person name="Hacquard S."/>
        </authorList>
    </citation>
    <scope>NUCLEOTIDE SEQUENCE</scope>
    <source>
        <strain evidence="3">MPI-SDFR-AT-0120</strain>
    </source>
</reference>
<feature type="domain" description="Oxidoreductase-like" evidence="2">
    <location>
        <begin position="114"/>
        <end position="158"/>
    </location>
</feature>
<dbReference type="AlphaFoldDB" id="A0A8K0R7F9"/>